<dbReference type="Pfam" id="PF00899">
    <property type="entry name" value="ThiF"/>
    <property type="match status" value="1"/>
</dbReference>
<dbReference type="AlphaFoldDB" id="A0A3B0YYB7"/>
<sequence>MKIVFCGVGALGSTAVLFCRNLDATLVFIDDDRVESKNLLAQNFVKQSLGKNKAQALRLQLQNFFSVNSEAVAVRLVEQNVNSLLDDANLIVDCFDNASSRLLLSAFVKESGTALLHAGISADGTFGLVRWDKNFTVDEEDEQGQASCEGGEHLPLIGLLASSIARTIQEYVNTGEMQEYMVSLNGSTQYSR</sequence>
<organism evidence="2">
    <name type="scientific">hydrothermal vent metagenome</name>
    <dbReference type="NCBI Taxonomy" id="652676"/>
    <lineage>
        <taxon>unclassified sequences</taxon>
        <taxon>metagenomes</taxon>
        <taxon>ecological metagenomes</taxon>
    </lineage>
</organism>
<keyword evidence="2" id="KW-0808">Transferase</keyword>
<name>A0A3B0YYB7_9ZZZZ</name>
<dbReference type="InterPro" id="IPR000594">
    <property type="entry name" value="ThiF_NAD_FAD-bd"/>
</dbReference>
<dbReference type="SUPFAM" id="SSF69572">
    <property type="entry name" value="Activating enzymes of the ubiquitin-like proteins"/>
    <property type="match status" value="1"/>
</dbReference>
<proteinExistence type="predicted"/>
<keyword evidence="2" id="KW-0548">Nucleotidyltransferase</keyword>
<dbReference type="GO" id="GO:0008641">
    <property type="term" value="F:ubiquitin-like modifier activating enzyme activity"/>
    <property type="evidence" value="ECO:0007669"/>
    <property type="project" value="InterPro"/>
</dbReference>
<dbReference type="GO" id="GO:0016779">
    <property type="term" value="F:nucleotidyltransferase activity"/>
    <property type="evidence" value="ECO:0007669"/>
    <property type="project" value="UniProtKB-KW"/>
</dbReference>
<reference evidence="2" key="1">
    <citation type="submission" date="2018-06" db="EMBL/GenBank/DDBJ databases">
        <authorList>
            <person name="Zhirakovskaya E."/>
        </authorList>
    </citation>
    <scope>NUCLEOTIDE SEQUENCE</scope>
</reference>
<evidence type="ECO:0000313" key="2">
    <source>
        <dbReference type="EMBL" id="VAW81680.1"/>
    </source>
</evidence>
<evidence type="ECO:0000259" key="1">
    <source>
        <dbReference type="Pfam" id="PF00899"/>
    </source>
</evidence>
<dbReference type="EMBL" id="UOFL01000222">
    <property type="protein sequence ID" value="VAW81680.1"/>
    <property type="molecule type" value="Genomic_DNA"/>
</dbReference>
<accession>A0A3B0YYB7</accession>
<feature type="domain" description="THIF-type NAD/FAD binding fold" evidence="1">
    <location>
        <begin position="2"/>
        <end position="130"/>
    </location>
</feature>
<gene>
    <name evidence="2" type="ORF">MNBD_GAMMA12-733</name>
</gene>
<dbReference type="Gene3D" id="3.40.50.720">
    <property type="entry name" value="NAD(P)-binding Rossmann-like Domain"/>
    <property type="match status" value="1"/>
</dbReference>
<dbReference type="InterPro" id="IPR035985">
    <property type="entry name" value="Ubiquitin-activating_enz"/>
</dbReference>
<protein>
    <submittedName>
        <fullName evidence="2">Sulfur carrier protein adenylyltransferase ThiF</fullName>
    </submittedName>
</protein>